<dbReference type="InterPro" id="IPR050639">
    <property type="entry name" value="SSR_resolvase"/>
</dbReference>
<feature type="coiled-coil region" evidence="1">
    <location>
        <begin position="445"/>
        <end position="479"/>
    </location>
</feature>
<dbReference type="SUPFAM" id="SSF53041">
    <property type="entry name" value="Resolvase-like"/>
    <property type="match status" value="1"/>
</dbReference>
<gene>
    <name evidence="4" type="ORF">IE37_00185</name>
</gene>
<organism evidence="4 5">
    <name type="scientific">Ruminococcus flavefaciens</name>
    <dbReference type="NCBI Taxonomy" id="1265"/>
    <lineage>
        <taxon>Bacteria</taxon>
        <taxon>Bacillati</taxon>
        <taxon>Bacillota</taxon>
        <taxon>Clostridia</taxon>
        <taxon>Eubacteriales</taxon>
        <taxon>Oscillospiraceae</taxon>
        <taxon>Ruminococcus</taxon>
    </lineage>
</organism>
<dbReference type="InterPro" id="IPR006119">
    <property type="entry name" value="Resolv_N"/>
</dbReference>
<comment type="caution">
    <text evidence="4">The sequence shown here is derived from an EMBL/GenBank/DDBJ whole genome shotgun (WGS) entry which is preliminary data.</text>
</comment>
<keyword evidence="1" id="KW-0175">Coiled coil</keyword>
<feature type="domain" description="Recombinase" evidence="3">
    <location>
        <begin position="166"/>
        <end position="324"/>
    </location>
</feature>
<dbReference type="OrthoDB" id="9781670at2"/>
<evidence type="ECO:0000259" key="2">
    <source>
        <dbReference type="PROSITE" id="PS51736"/>
    </source>
</evidence>
<dbReference type="EMBL" id="QGDI01000001">
    <property type="protein sequence ID" value="PWJ15291.1"/>
    <property type="molecule type" value="Genomic_DNA"/>
</dbReference>
<dbReference type="Gene3D" id="3.90.1750.20">
    <property type="entry name" value="Putative Large Serine Recombinase, Chain B, Domain 2"/>
    <property type="match status" value="1"/>
</dbReference>
<dbReference type="Proteomes" id="UP000245720">
    <property type="component" value="Unassembled WGS sequence"/>
</dbReference>
<reference evidence="4 5" key="1">
    <citation type="submission" date="2018-05" db="EMBL/GenBank/DDBJ databases">
        <title>The Hungate 1000. A catalogue of reference genomes from the rumen microbiome.</title>
        <authorList>
            <person name="Kelly W."/>
        </authorList>
    </citation>
    <scope>NUCLEOTIDE SEQUENCE [LARGE SCALE GENOMIC DNA]</scope>
    <source>
        <strain evidence="4 5">SAb67</strain>
    </source>
</reference>
<evidence type="ECO:0000313" key="5">
    <source>
        <dbReference type="Proteomes" id="UP000245720"/>
    </source>
</evidence>
<accession>A0A315Y3N7</accession>
<evidence type="ECO:0000313" key="4">
    <source>
        <dbReference type="EMBL" id="PWJ15291.1"/>
    </source>
</evidence>
<proteinExistence type="predicted"/>
<evidence type="ECO:0000259" key="3">
    <source>
        <dbReference type="PROSITE" id="PS51737"/>
    </source>
</evidence>
<feature type="domain" description="Resolvase/invertase-type recombinase catalytic" evidence="2">
    <location>
        <begin position="11"/>
        <end position="157"/>
    </location>
</feature>
<dbReference type="GO" id="GO:0000150">
    <property type="term" value="F:DNA strand exchange activity"/>
    <property type="evidence" value="ECO:0007669"/>
    <property type="project" value="InterPro"/>
</dbReference>
<dbReference type="GO" id="GO:0003677">
    <property type="term" value="F:DNA binding"/>
    <property type="evidence" value="ECO:0007669"/>
    <property type="project" value="InterPro"/>
</dbReference>
<dbReference type="CDD" id="cd00338">
    <property type="entry name" value="Ser_Recombinase"/>
    <property type="match status" value="1"/>
</dbReference>
<evidence type="ECO:0000256" key="1">
    <source>
        <dbReference type="SAM" id="Coils"/>
    </source>
</evidence>
<dbReference type="RefSeq" id="WP_109725096.1">
    <property type="nucleotide sequence ID" value="NZ_QGDI01000001.1"/>
</dbReference>
<dbReference type="Pfam" id="PF00239">
    <property type="entry name" value="Resolvase"/>
    <property type="match status" value="1"/>
</dbReference>
<dbReference type="PROSITE" id="PS51736">
    <property type="entry name" value="RECOMBINASES_3"/>
    <property type="match status" value="1"/>
</dbReference>
<dbReference type="InterPro" id="IPR038109">
    <property type="entry name" value="DNA_bind_recomb_sf"/>
</dbReference>
<dbReference type="SMART" id="SM00857">
    <property type="entry name" value="Resolvase"/>
    <property type="match status" value="1"/>
</dbReference>
<dbReference type="Pfam" id="PF07508">
    <property type="entry name" value="Recombinase"/>
    <property type="match status" value="1"/>
</dbReference>
<sequence>MKKKVTNNGGVTAIYVRRSVADRDNNSLSIESQKEDCIKYVGEDCVYRLYCDNGFSGKDTEHRPAFQQMMSDAREGLISRIVVKKYDRFSRNLRDYLNVSEELDKLGVTVYSLSEPFNTETKEGRMMRNNLLNFAEFERETIAGRVADAYNTRSRETGFFQGRMMSFGYTTQRMIVNGKKGSVLVPSEQAEALKLAYQMYAEPSTSLRDILTYFKEHEDEIRYLRTDEYGGKNGSHSGKLNAGSLSAILKNPLYVRADKDVYAFFQSRGYEIIDEVEAYDGVHGVFMHDNADGGKYVKVGYHEGLVSSELWLRVQDKKSTNKRFQTNRKALNSWLVGLLKCKECGLSVIIDMQKKSPTNIHRYLADSGWLTINKCVARKYSIRIDDIEESVYAAMCERLQQIEIAHKQKEAPDMEVESIKGDILKLDTEIRSLMDRMAEADDVVFAYIQQRIKELHSKKSELERKLQTKSRKRKAINSKPLTEPLAMWDTLTVQEKHDVAAEMIEVVYISHLSEDIEIKFGI</sequence>
<protein>
    <submittedName>
        <fullName evidence="4">Recombinase</fullName>
    </submittedName>
</protein>
<name>A0A315Y3N7_RUMFL</name>
<dbReference type="PROSITE" id="PS51737">
    <property type="entry name" value="RECOMBINASE_DNA_BIND"/>
    <property type="match status" value="1"/>
</dbReference>
<dbReference type="PANTHER" id="PTHR30461:SF23">
    <property type="entry name" value="DNA RECOMBINASE-RELATED"/>
    <property type="match status" value="1"/>
</dbReference>
<dbReference type="InterPro" id="IPR011109">
    <property type="entry name" value="DNA_bind_recombinase_dom"/>
</dbReference>
<dbReference type="AlphaFoldDB" id="A0A315Y3N7"/>
<dbReference type="InterPro" id="IPR036162">
    <property type="entry name" value="Resolvase-like_N_sf"/>
</dbReference>
<dbReference type="Gene3D" id="3.40.50.1390">
    <property type="entry name" value="Resolvase, N-terminal catalytic domain"/>
    <property type="match status" value="1"/>
</dbReference>
<dbReference type="PANTHER" id="PTHR30461">
    <property type="entry name" value="DNA-INVERTASE FROM LAMBDOID PROPHAGE"/>
    <property type="match status" value="1"/>
</dbReference>